<feature type="transmembrane region" description="Helical" evidence="9">
    <location>
        <begin position="238"/>
        <end position="257"/>
    </location>
</feature>
<dbReference type="SUPFAM" id="SSF81653">
    <property type="entry name" value="Calcium ATPase, transduction domain A"/>
    <property type="match status" value="1"/>
</dbReference>
<keyword evidence="5" id="KW-1278">Translocase</keyword>
<accession>A0A9D4ZXI9</accession>
<dbReference type="Pfam" id="PF00702">
    <property type="entry name" value="Hydrolase"/>
    <property type="match status" value="1"/>
</dbReference>
<evidence type="ECO:0000256" key="3">
    <source>
        <dbReference type="ARBA" id="ARBA00022692"/>
    </source>
</evidence>
<feature type="transmembrane region" description="Helical" evidence="9">
    <location>
        <begin position="329"/>
        <end position="346"/>
    </location>
</feature>
<dbReference type="FunFam" id="3.30.70.100:FF:000047">
    <property type="entry name" value="Copper-transporting ATPase PAA1, chloroplastic"/>
    <property type="match status" value="1"/>
</dbReference>
<dbReference type="GO" id="GO:0005507">
    <property type="term" value="F:copper ion binding"/>
    <property type="evidence" value="ECO:0007669"/>
    <property type="project" value="TreeGrafter"/>
</dbReference>
<comment type="caution">
    <text evidence="11">The sequence shown here is derived from an EMBL/GenBank/DDBJ whole genome shotgun (WGS) entry which is preliminary data.</text>
</comment>
<feature type="transmembrane region" description="Helical" evidence="9">
    <location>
        <begin position="303"/>
        <end position="323"/>
    </location>
</feature>
<evidence type="ECO:0000256" key="9">
    <source>
        <dbReference type="SAM" id="Phobius"/>
    </source>
</evidence>
<dbReference type="FunFam" id="2.70.150.10:FF:000002">
    <property type="entry name" value="Copper-transporting ATPase 1, putative"/>
    <property type="match status" value="1"/>
</dbReference>
<dbReference type="InterPro" id="IPR023214">
    <property type="entry name" value="HAD_sf"/>
</dbReference>
<reference evidence="11 12" key="1">
    <citation type="journal article" date="2022" name="Nat. Genet.">
        <title>Improved pea reference genome and pan-genome highlight genomic features and evolutionary characteristics.</title>
        <authorList>
            <person name="Yang T."/>
            <person name="Liu R."/>
            <person name="Luo Y."/>
            <person name="Hu S."/>
            <person name="Wang D."/>
            <person name="Wang C."/>
            <person name="Pandey M.K."/>
            <person name="Ge S."/>
            <person name="Xu Q."/>
            <person name="Li N."/>
            <person name="Li G."/>
            <person name="Huang Y."/>
            <person name="Saxena R.K."/>
            <person name="Ji Y."/>
            <person name="Li M."/>
            <person name="Yan X."/>
            <person name="He Y."/>
            <person name="Liu Y."/>
            <person name="Wang X."/>
            <person name="Xiang C."/>
            <person name="Varshney R.K."/>
            <person name="Ding H."/>
            <person name="Gao S."/>
            <person name="Zong X."/>
        </authorList>
    </citation>
    <scope>NUCLEOTIDE SEQUENCE [LARGE SCALE GENOMIC DNA]</scope>
    <source>
        <strain evidence="11 12">cv. Zhongwan 6</strain>
    </source>
</reference>
<dbReference type="Proteomes" id="UP001058974">
    <property type="component" value="Chromosome 7"/>
</dbReference>
<name>A0A9D4ZXI9_PEA</name>
<dbReference type="InterPro" id="IPR023299">
    <property type="entry name" value="ATPase_P-typ_cyto_dom_N"/>
</dbReference>
<feature type="transmembrane region" description="Helical" evidence="9">
    <location>
        <begin position="489"/>
        <end position="508"/>
    </location>
</feature>
<evidence type="ECO:0000313" key="11">
    <source>
        <dbReference type="EMBL" id="KAI5385925.1"/>
    </source>
</evidence>
<feature type="compositionally biased region" description="Gly residues" evidence="8">
    <location>
        <begin position="90"/>
        <end position="107"/>
    </location>
</feature>
<evidence type="ECO:0000256" key="8">
    <source>
        <dbReference type="SAM" id="MobiDB-lite"/>
    </source>
</evidence>
<dbReference type="GO" id="GO:0005524">
    <property type="term" value="F:ATP binding"/>
    <property type="evidence" value="ECO:0007669"/>
    <property type="project" value="InterPro"/>
</dbReference>
<protein>
    <submittedName>
        <fullName evidence="11">Polyamine N-acetyltransferase 1, variant 3</fullName>
    </submittedName>
</protein>
<dbReference type="SUPFAM" id="SSF81665">
    <property type="entry name" value="Calcium ATPase, transmembrane domain M"/>
    <property type="match status" value="1"/>
</dbReference>
<proteinExistence type="inferred from homology"/>
<sequence>MDSAVSVTTTAQMVLFRALHRHLSRAPHRSLLRRKLKCAVTSYNNRFRIPCSSTSVPLSPSLYTFHALLSRTPCRTRCLSSSAASFASSGGSGNGGAGAGNGGGGGGSGGEFGDASIKLIGDTAQELSTLSPDAIILDVSGMVCGGCAASVKRILESQPQVSSVSVNLTTETAIVWPVSEAKTAPNWQKQLGKTLAEHLTSSGFNSCLRDSTRENFLQIFERKMEERNKQLKESGRELAVSWALCAACLVGHLSHLFAAKAPWVHVFHSVGFHVSLCLLTLLGPGRQLILDGLKSLFKRAPNMNSLVGLGALSSFTVSSFAVLLPKLGWKAFFEEPIMLIAFVLLGRNLEQRAKIKATSDMTGLLSILPSKARLLVNNGETEVASVVEVPSDSLSVEDQIIILPGDRIPADGIVRAGRSTVDESSFTGEPLPVTKELGSEVAAGSINLNGTLTIEVRRPGGETAIGDIIRLVEEAQSREAPVQRLADKVAGYFTYGVMGISVTTFTFWSMFGSQLIPSAVYQGSAVSLALQLACSVLVIACPCALGLATPTAVLVGTSLGAKRGLLLRGGNILEKFAMVNTVVFDKTGTLTIGKPVVTKIVTPTCIENANSSQTKINALSDIEVLRLAAAVESNSVHPVGKAVVAAAQAVNCHDAKVLNIIYRRCLILFSAFGVISLPLHDIF</sequence>
<dbReference type="InterPro" id="IPR018303">
    <property type="entry name" value="ATPase_P-typ_P_site"/>
</dbReference>
<dbReference type="PANTHER" id="PTHR43520:SF22">
    <property type="entry name" value="COPPER-TRANSPORTING ATPASE PAA1, CHLOROPLASTIC"/>
    <property type="match status" value="1"/>
</dbReference>
<evidence type="ECO:0000259" key="10">
    <source>
        <dbReference type="PROSITE" id="PS50846"/>
    </source>
</evidence>
<dbReference type="Pfam" id="PF00122">
    <property type="entry name" value="E1-E2_ATPase"/>
    <property type="match status" value="1"/>
</dbReference>
<dbReference type="GO" id="GO:0016020">
    <property type="term" value="C:membrane"/>
    <property type="evidence" value="ECO:0007669"/>
    <property type="project" value="UniProtKB-SubCell"/>
</dbReference>
<dbReference type="Gramene" id="Psat07G0250100-T3">
    <property type="protein sequence ID" value="KAI5385925.1"/>
    <property type="gene ID" value="KIW84_072501"/>
</dbReference>
<dbReference type="InterPro" id="IPR008250">
    <property type="entry name" value="ATPase_P-typ_transduc_dom_A_sf"/>
</dbReference>
<dbReference type="PRINTS" id="PR00119">
    <property type="entry name" value="CATATPASE"/>
</dbReference>
<dbReference type="InterPro" id="IPR023298">
    <property type="entry name" value="ATPase_P-typ_TM_dom_sf"/>
</dbReference>
<evidence type="ECO:0000256" key="5">
    <source>
        <dbReference type="ARBA" id="ARBA00022967"/>
    </source>
</evidence>
<comment type="subcellular location">
    <subcellularLocation>
        <location evidence="1">Membrane</location>
    </subcellularLocation>
</comment>
<evidence type="ECO:0000313" key="12">
    <source>
        <dbReference type="Proteomes" id="UP001058974"/>
    </source>
</evidence>
<evidence type="ECO:0000256" key="6">
    <source>
        <dbReference type="ARBA" id="ARBA00022989"/>
    </source>
</evidence>
<dbReference type="NCBIfam" id="TIGR01494">
    <property type="entry name" value="ATPase_P-type"/>
    <property type="match status" value="1"/>
</dbReference>
<evidence type="ECO:0000256" key="4">
    <source>
        <dbReference type="ARBA" id="ARBA00022723"/>
    </source>
</evidence>
<dbReference type="GO" id="GO:0055070">
    <property type="term" value="P:copper ion homeostasis"/>
    <property type="evidence" value="ECO:0007669"/>
    <property type="project" value="TreeGrafter"/>
</dbReference>
<dbReference type="InterPro" id="IPR001757">
    <property type="entry name" value="P_typ_ATPase"/>
</dbReference>
<comment type="similarity">
    <text evidence="2">Belongs to the cation transport ATPase (P-type) (TC 3.A.3) family. Type IB subfamily.</text>
</comment>
<dbReference type="Gene3D" id="3.30.70.100">
    <property type="match status" value="1"/>
</dbReference>
<dbReference type="PROSITE" id="PS01047">
    <property type="entry name" value="HMA_1"/>
    <property type="match status" value="1"/>
</dbReference>
<dbReference type="InterPro" id="IPR059000">
    <property type="entry name" value="ATPase_P-type_domA"/>
</dbReference>
<evidence type="ECO:0000256" key="2">
    <source>
        <dbReference type="ARBA" id="ARBA00006024"/>
    </source>
</evidence>
<feature type="transmembrane region" description="Helical" evidence="9">
    <location>
        <begin position="263"/>
        <end position="282"/>
    </location>
</feature>
<dbReference type="PROSITE" id="PS50846">
    <property type="entry name" value="HMA_2"/>
    <property type="match status" value="1"/>
</dbReference>
<dbReference type="Gene3D" id="3.40.1110.10">
    <property type="entry name" value="Calcium-transporting ATPase, cytoplasmic domain N"/>
    <property type="match status" value="1"/>
</dbReference>
<keyword evidence="12" id="KW-1185">Reference proteome</keyword>
<gene>
    <name evidence="11" type="ORF">KIW84_072501</name>
</gene>
<keyword evidence="4" id="KW-0479">Metal-binding</keyword>
<dbReference type="InterPro" id="IPR006121">
    <property type="entry name" value="HMA_dom"/>
</dbReference>
<feature type="transmembrane region" description="Helical" evidence="9">
    <location>
        <begin position="661"/>
        <end position="679"/>
    </location>
</feature>
<dbReference type="CDD" id="cd00371">
    <property type="entry name" value="HMA"/>
    <property type="match status" value="1"/>
</dbReference>
<feature type="region of interest" description="Disordered" evidence="8">
    <location>
        <begin position="87"/>
        <end position="107"/>
    </location>
</feature>
<feature type="transmembrane region" description="Helical" evidence="9">
    <location>
        <begin position="528"/>
        <end position="555"/>
    </location>
</feature>
<dbReference type="PROSITE" id="PS00154">
    <property type="entry name" value="ATPASE_E1_E2"/>
    <property type="match status" value="1"/>
</dbReference>
<dbReference type="SUPFAM" id="SSF55008">
    <property type="entry name" value="HMA, heavy metal-associated domain"/>
    <property type="match status" value="1"/>
</dbReference>
<evidence type="ECO:0000256" key="7">
    <source>
        <dbReference type="ARBA" id="ARBA00023136"/>
    </source>
</evidence>
<dbReference type="GO" id="GO:0016887">
    <property type="term" value="F:ATP hydrolysis activity"/>
    <property type="evidence" value="ECO:0007669"/>
    <property type="project" value="InterPro"/>
</dbReference>
<evidence type="ECO:0000256" key="1">
    <source>
        <dbReference type="ARBA" id="ARBA00004370"/>
    </source>
</evidence>
<feature type="domain" description="HMA" evidence="10">
    <location>
        <begin position="133"/>
        <end position="200"/>
    </location>
</feature>
<dbReference type="Pfam" id="PF00403">
    <property type="entry name" value="HMA"/>
    <property type="match status" value="1"/>
</dbReference>
<keyword evidence="3 9" id="KW-0812">Transmembrane</keyword>
<dbReference type="PANTHER" id="PTHR43520">
    <property type="entry name" value="ATP7, ISOFORM B"/>
    <property type="match status" value="1"/>
</dbReference>
<organism evidence="11 12">
    <name type="scientific">Pisum sativum</name>
    <name type="common">Garden pea</name>
    <name type="synonym">Lathyrus oleraceus</name>
    <dbReference type="NCBI Taxonomy" id="3888"/>
    <lineage>
        <taxon>Eukaryota</taxon>
        <taxon>Viridiplantae</taxon>
        <taxon>Streptophyta</taxon>
        <taxon>Embryophyta</taxon>
        <taxon>Tracheophyta</taxon>
        <taxon>Spermatophyta</taxon>
        <taxon>Magnoliopsida</taxon>
        <taxon>eudicotyledons</taxon>
        <taxon>Gunneridae</taxon>
        <taxon>Pentapetalae</taxon>
        <taxon>rosids</taxon>
        <taxon>fabids</taxon>
        <taxon>Fabales</taxon>
        <taxon>Fabaceae</taxon>
        <taxon>Papilionoideae</taxon>
        <taxon>50 kb inversion clade</taxon>
        <taxon>NPAAA clade</taxon>
        <taxon>Hologalegina</taxon>
        <taxon>IRL clade</taxon>
        <taxon>Fabeae</taxon>
        <taxon>Lathyrus</taxon>
    </lineage>
</organism>
<dbReference type="Gene3D" id="3.40.50.1000">
    <property type="entry name" value="HAD superfamily/HAD-like"/>
    <property type="match status" value="1"/>
</dbReference>
<dbReference type="SUPFAM" id="SSF81660">
    <property type="entry name" value="Metal cation-transporting ATPase, ATP-binding domain N"/>
    <property type="match status" value="1"/>
</dbReference>
<dbReference type="InterPro" id="IPR036163">
    <property type="entry name" value="HMA_dom_sf"/>
</dbReference>
<dbReference type="GO" id="GO:0043682">
    <property type="term" value="F:P-type divalent copper transporter activity"/>
    <property type="evidence" value="ECO:0007669"/>
    <property type="project" value="TreeGrafter"/>
</dbReference>
<dbReference type="EMBL" id="JAMSHJ010000007">
    <property type="protein sequence ID" value="KAI5385925.1"/>
    <property type="molecule type" value="Genomic_DNA"/>
</dbReference>
<keyword evidence="6 9" id="KW-1133">Transmembrane helix</keyword>
<dbReference type="Gene3D" id="2.70.150.10">
    <property type="entry name" value="Calcium-transporting ATPase, cytoplasmic transduction domain A"/>
    <property type="match status" value="1"/>
</dbReference>
<keyword evidence="7 9" id="KW-0472">Membrane</keyword>
<dbReference type="AlphaFoldDB" id="A0A9D4ZXI9"/>
<dbReference type="InterPro" id="IPR017969">
    <property type="entry name" value="Heavy-metal-associated_CS"/>
</dbReference>